<dbReference type="InterPro" id="IPR029063">
    <property type="entry name" value="SAM-dependent_MTases_sf"/>
</dbReference>
<dbReference type="Proteomes" id="UP000605992">
    <property type="component" value="Unassembled WGS sequence"/>
</dbReference>
<evidence type="ECO:0000259" key="4">
    <source>
        <dbReference type="Pfam" id="PF08241"/>
    </source>
</evidence>
<gene>
    <name evidence="5" type="ORF">Pth03_76030</name>
</gene>
<dbReference type="SUPFAM" id="SSF53335">
    <property type="entry name" value="S-adenosyl-L-methionine-dependent methyltransferases"/>
    <property type="match status" value="1"/>
</dbReference>
<comment type="caution">
    <text evidence="5">The sequence shown here is derived from an EMBL/GenBank/DDBJ whole genome shotgun (WGS) entry which is preliminary data.</text>
</comment>
<keyword evidence="1 5" id="KW-0489">Methyltransferase</keyword>
<evidence type="ECO:0000313" key="5">
    <source>
        <dbReference type="EMBL" id="GII59214.1"/>
    </source>
</evidence>
<name>A0A8J3Y1S5_9ACTN</name>
<feature type="domain" description="Methyltransferase type 11" evidence="4">
    <location>
        <begin position="46"/>
        <end position="141"/>
    </location>
</feature>
<sequence>MTSRQYAGEAGSAGDVYERLIVLAVFTPWTPELVALAAVRPGERVLDLACGTGIVTRAVARTDGTDLIVGLDVNPSMLAAARDAAADLPIEWREGDAAALPFPDGAFDVVLCQQGLQFFPDRPAALAEAHRVLAPGGRALFSVWRSTRDTPGWRALEEALARRVGAEAAVLPPFSLGDARRLRALLSDAGFRDIRIRSEAHMSRFPSAEAFVHAAVAGAPSMLGPLADQGEAVLEAIVAEVAADLATALDDDGLAFPQPSNVATAGKP</sequence>
<keyword evidence="5" id="KW-0830">Ubiquinone</keyword>
<proteinExistence type="predicted"/>
<organism evidence="5 6">
    <name type="scientific">Planotetraspora thailandica</name>
    <dbReference type="NCBI Taxonomy" id="487172"/>
    <lineage>
        <taxon>Bacteria</taxon>
        <taxon>Bacillati</taxon>
        <taxon>Actinomycetota</taxon>
        <taxon>Actinomycetes</taxon>
        <taxon>Streptosporangiales</taxon>
        <taxon>Streptosporangiaceae</taxon>
        <taxon>Planotetraspora</taxon>
    </lineage>
</organism>
<dbReference type="Pfam" id="PF08241">
    <property type="entry name" value="Methyltransf_11"/>
    <property type="match status" value="1"/>
</dbReference>
<dbReference type="GO" id="GO:0032259">
    <property type="term" value="P:methylation"/>
    <property type="evidence" value="ECO:0007669"/>
    <property type="project" value="UniProtKB-KW"/>
</dbReference>
<evidence type="ECO:0000313" key="6">
    <source>
        <dbReference type="Proteomes" id="UP000605992"/>
    </source>
</evidence>
<keyword evidence="6" id="KW-1185">Reference proteome</keyword>
<reference evidence="5" key="1">
    <citation type="submission" date="2021-01" db="EMBL/GenBank/DDBJ databases">
        <title>Whole genome shotgun sequence of Planotetraspora thailandica NBRC 104271.</title>
        <authorList>
            <person name="Komaki H."/>
            <person name="Tamura T."/>
        </authorList>
    </citation>
    <scope>NUCLEOTIDE SEQUENCE</scope>
    <source>
        <strain evidence="5">NBRC 104271</strain>
    </source>
</reference>
<protein>
    <submittedName>
        <fullName evidence="5">Ubiquinone/menaquinone biosynthesis methyltransferase</fullName>
    </submittedName>
</protein>
<dbReference type="RefSeq" id="WP_203949277.1">
    <property type="nucleotide sequence ID" value="NZ_BOOR01000080.1"/>
</dbReference>
<dbReference type="GO" id="GO:0008757">
    <property type="term" value="F:S-adenosylmethionine-dependent methyltransferase activity"/>
    <property type="evidence" value="ECO:0007669"/>
    <property type="project" value="InterPro"/>
</dbReference>
<evidence type="ECO:0000256" key="2">
    <source>
        <dbReference type="ARBA" id="ARBA00022679"/>
    </source>
</evidence>
<dbReference type="AlphaFoldDB" id="A0A8J3Y1S5"/>
<dbReference type="PANTHER" id="PTHR43591">
    <property type="entry name" value="METHYLTRANSFERASE"/>
    <property type="match status" value="1"/>
</dbReference>
<keyword evidence="2" id="KW-0808">Transferase</keyword>
<dbReference type="Gene3D" id="3.40.50.150">
    <property type="entry name" value="Vaccinia Virus protein VP39"/>
    <property type="match status" value="1"/>
</dbReference>
<dbReference type="InterPro" id="IPR013216">
    <property type="entry name" value="Methyltransf_11"/>
</dbReference>
<accession>A0A8J3Y1S5</accession>
<evidence type="ECO:0000256" key="1">
    <source>
        <dbReference type="ARBA" id="ARBA00022603"/>
    </source>
</evidence>
<dbReference type="CDD" id="cd02440">
    <property type="entry name" value="AdoMet_MTases"/>
    <property type="match status" value="1"/>
</dbReference>
<keyword evidence="3" id="KW-0949">S-adenosyl-L-methionine</keyword>
<dbReference type="PROSITE" id="PS51608">
    <property type="entry name" value="SAM_MT_UBIE"/>
    <property type="match status" value="1"/>
</dbReference>
<evidence type="ECO:0000256" key="3">
    <source>
        <dbReference type="ARBA" id="ARBA00022691"/>
    </source>
</evidence>
<dbReference type="InterPro" id="IPR004033">
    <property type="entry name" value="UbiE/COQ5_MeTrFase"/>
</dbReference>
<dbReference type="PANTHER" id="PTHR43591:SF24">
    <property type="entry name" value="2-METHOXY-6-POLYPRENYL-1,4-BENZOQUINOL METHYLASE, MITOCHONDRIAL"/>
    <property type="match status" value="1"/>
</dbReference>
<dbReference type="EMBL" id="BOOR01000080">
    <property type="protein sequence ID" value="GII59214.1"/>
    <property type="molecule type" value="Genomic_DNA"/>
</dbReference>